<dbReference type="Pfam" id="PF24681">
    <property type="entry name" value="Kelch_KLHDC2_KLHL20_DRC7"/>
    <property type="match status" value="1"/>
</dbReference>
<proteinExistence type="predicted"/>
<evidence type="ECO:0000256" key="5">
    <source>
        <dbReference type="SAM" id="SignalP"/>
    </source>
</evidence>
<sequence length="1408" mass="141526">MHIPLPPRLGKVVALAAALALTTGVGSAAADAGHTDARSTVSAAIHPAAGGTSQSGSTSSTGAAKPGSLSGAKPNARAVCPPAAKGAFTCFALQRTDIAGSTGLVKAGTTPAGYGPSDLLSAYNLPAAGGAGATIAIVDAYDDPNAESDLALYRTQFGLPACSTANGCFKKVDQTGGTTYPTPDASWSGEISLDLDMVTAIAPQAHIILVEGNSPSFTDLGAAVDEAVALGAGYVSNSYGSNYTSTPGSGEDPSETTSMDPYYNHPGVAVIASTGDGGYGVAYPAASQYVTSVGGTSLTKDSSTRGWSESVWSNSYGGPGSGCSMYEPKPSFQQDTGCAKRTVADVSAVADPATGVSVYDSYQAAGWQVYGGTSASSPLIAGVYADAGAPSAGTYPNSYPYANPSALNDVTQGSTATCTPSYLCTAGAGYDGPTGLGTPNGLSAFTSGPHGVVSGKVTDSAGPVAGAKVSVGATSTTTAADGSYKLTVTPGTYTVGVSAFGYADQSVTGVAVANGATVAENFTLAAVARVAVTGKVTDGSGQGWPLYATITVDGMPGGPVYTNPKTGAYTIQLPVDKTYQLHTAAAYPGYQTTDTSVAVGVSAVSQPISVQVDASACTAAGYQAGHNGQYQTFDGTTAPTGWTVTNSATSNGGWEFDDPGNRGNLTTGTGGFAIVDSDHLGSGKSQDTYLTSPVADFTGIASPELDFATYYKPFGTSTATAEVSVDGGTTWSAVWSQTTAAVNGSTVRIPLPQAVGKSQVQVRFHYTGSWAYFWEVDNVLLGVQTCDPIPGGLVVGQVTDANTKAPLAGVSVSETAAPTVGGTSAAGTDPAIKGAFYWFFSPTTGSVPLNAAKGHYTTGAATATVAASKVVEADFSLKAGRLTVTPGSMSKTVPWGGNATQTVTVKNTGTAPATLNVSEQPGGFVMQNVPAAPTQIVPAHVTTGSALIASKQLGAKAVHPNASTSGDSWQPLANFPSLIQDNIADFSGGKLYSGFGFDGTADSSKLYSFDPTSGAWTALASATDTRESPAHGFIGGKLYVVGGWATDGNPDPKMEVYDPAANQWTTGPASPAPYAGAGSAVVGSTLYVVGGCTATCGTTDVYGFDAGAGTWTKLAAYPESTAWLSCANVLSKLVCAGGTSATTASQSTYIYDPAANSWTKGASAPTAFWGAAGTGANGKLVVTGGVLAAGLTNQAWAYDPSADSWAALPNSNVSAYRFGGALGFYTVGGGQGTLTPPLSTTQVLPGYNVGPSTHVPWLSESATTVTLAPGASGTFQVTADASDPSITQPGGYTASLGLATDTPYPLTALPITMTVKPPATWGKLAGVAEYTDASGALVPLAGATIQIDTWTAHYTLHTDINGNYALWLDYRNNPLTVIAAKDGYQPQVQTVTIKKGATSTVKFVLLKD</sequence>
<dbReference type="CDD" id="cd04056">
    <property type="entry name" value="Peptidases_S53"/>
    <property type="match status" value="1"/>
</dbReference>
<dbReference type="PANTHER" id="PTHR45632:SF14">
    <property type="entry name" value="KELCH-LIKE PROTEIN 33"/>
    <property type="match status" value="1"/>
</dbReference>
<comment type="caution">
    <text evidence="7">The sequence shown here is derived from an EMBL/GenBank/DDBJ whole genome shotgun (WGS) entry which is preliminary data.</text>
</comment>
<dbReference type="InterPro" id="IPR006652">
    <property type="entry name" value="Kelch_1"/>
</dbReference>
<feature type="chain" id="PRO_5046267952" evidence="5">
    <location>
        <begin position="29"/>
        <end position="1408"/>
    </location>
</feature>
<dbReference type="InterPro" id="IPR015915">
    <property type="entry name" value="Kelch-typ_b-propeller"/>
</dbReference>
<evidence type="ECO:0000259" key="6">
    <source>
        <dbReference type="PROSITE" id="PS51695"/>
    </source>
</evidence>
<reference evidence="7 8" key="1">
    <citation type="submission" date="2020-02" db="EMBL/GenBank/DDBJ databases">
        <title>Acidophilic actinobacteria isolated from forest soil.</title>
        <authorList>
            <person name="Golinska P."/>
        </authorList>
    </citation>
    <scope>NUCLEOTIDE SEQUENCE [LARGE SCALE GENOMIC DNA]</scope>
    <source>
        <strain evidence="7 8">NL8</strain>
    </source>
</reference>
<feature type="domain" description="Peptidase S53" evidence="6">
    <location>
        <begin position="110"/>
        <end position="451"/>
    </location>
</feature>
<gene>
    <name evidence="7" type="ORF">KGQ19_46280</name>
</gene>
<dbReference type="InterPro" id="IPR030400">
    <property type="entry name" value="Sedolisin_dom"/>
</dbReference>
<feature type="signal peptide" evidence="5">
    <location>
        <begin position="1"/>
        <end position="28"/>
    </location>
</feature>
<dbReference type="SUPFAM" id="SSF49464">
    <property type="entry name" value="Carboxypeptidase regulatory domain-like"/>
    <property type="match status" value="2"/>
</dbReference>
<evidence type="ECO:0000256" key="3">
    <source>
        <dbReference type="ARBA" id="ARBA00022825"/>
    </source>
</evidence>
<evidence type="ECO:0000256" key="2">
    <source>
        <dbReference type="ARBA" id="ARBA00022801"/>
    </source>
</evidence>
<dbReference type="InterPro" id="IPR023828">
    <property type="entry name" value="Peptidase_S8_Ser-AS"/>
</dbReference>
<dbReference type="Pfam" id="PF13620">
    <property type="entry name" value="CarboxypepD_reg"/>
    <property type="match status" value="1"/>
</dbReference>
<accession>A0ABS5L7J3</accession>
<keyword evidence="8" id="KW-1185">Reference proteome</keyword>
<evidence type="ECO:0000313" key="7">
    <source>
        <dbReference type="EMBL" id="MBS2554287.1"/>
    </source>
</evidence>
<dbReference type="InterPro" id="IPR008969">
    <property type="entry name" value="CarboxyPept-like_regulatory"/>
</dbReference>
<dbReference type="InterPro" id="IPR013320">
    <property type="entry name" value="ConA-like_dom_sf"/>
</dbReference>
<dbReference type="SUPFAM" id="SSF52743">
    <property type="entry name" value="Subtilisin-like"/>
    <property type="match status" value="1"/>
</dbReference>
<organism evidence="7 8">
    <name type="scientific">Catenulispora pinistramenti</name>
    <dbReference type="NCBI Taxonomy" id="2705254"/>
    <lineage>
        <taxon>Bacteria</taxon>
        <taxon>Bacillati</taxon>
        <taxon>Actinomycetota</taxon>
        <taxon>Actinomycetes</taxon>
        <taxon>Catenulisporales</taxon>
        <taxon>Catenulisporaceae</taxon>
        <taxon>Catenulispora</taxon>
    </lineage>
</organism>
<keyword evidence="3" id="KW-0720">Serine protease</keyword>
<dbReference type="Gene3D" id="2.120.10.80">
    <property type="entry name" value="Kelch-type beta propeller"/>
    <property type="match status" value="1"/>
</dbReference>
<feature type="region of interest" description="Disordered" evidence="4">
    <location>
        <begin position="47"/>
        <end position="76"/>
    </location>
</feature>
<name>A0ABS5L7J3_9ACTN</name>
<protein>
    <submittedName>
        <fullName evidence="7">Carboxypeptidase regulatory-like domain-containing protein</fullName>
    </submittedName>
</protein>
<dbReference type="PROSITE" id="PS51695">
    <property type="entry name" value="SEDOLISIN"/>
    <property type="match status" value="1"/>
</dbReference>
<keyword evidence="2" id="KW-0378">Hydrolase</keyword>
<dbReference type="PANTHER" id="PTHR45632">
    <property type="entry name" value="LD33804P"/>
    <property type="match status" value="1"/>
</dbReference>
<dbReference type="SMART" id="SM00612">
    <property type="entry name" value="Kelch"/>
    <property type="match status" value="4"/>
</dbReference>
<dbReference type="Gene3D" id="3.40.50.200">
    <property type="entry name" value="Peptidase S8/S53 domain"/>
    <property type="match status" value="1"/>
</dbReference>
<dbReference type="PROSITE" id="PS00138">
    <property type="entry name" value="SUBTILASE_SER"/>
    <property type="match status" value="1"/>
</dbReference>
<evidence type="ECO:0000256" key="1">
    <source>
        <dbReference type="ARBA" id="ARBA00022670"/>
    </source>
</evidence>
<dbReference type="Proteomes" id="UP000730482">
    <property type="component" value="Unassembled WGS sequence"/>
</dbReference>
<dbReference type="SUPFAM" id="SSF49899">
    <property type="entry name" value="Concanavalin A-like lectins/glucanases"/>
    <property type="match status" value="1"/>
</dbReference>
<feature type="compositionally biased region" description="Low complexity" evidence="4">
    <location>
        <begin position="48"/>
        <end position="64"/>
    </location>
</feature>
<keyword evidence="5" id="KW-0732">Signal</keyword>
<evidence type="ECO:0000256" key="4">
    <source>
        <dbReference type="SAM" id="MobiDB-lite"/>
    </source>
</evidence>
<dbReference type="InterPro" id="IPR036852">
    <property type="entry name" value="Peptidase_S8/S53_dom_sf"/>
</dbReference>
<dbReference type="Gene3D" id="2.60.40.1120">
    <property type="entry name" value="Carboxypeptidase-like, regulatory domain"/>
    <property type="match status" value="3"/>
</dbReference>
<dbReference type="EMBL" id="JAAFYZ010000348">
    <property type="protein sequence ID" value="MBS2554287.1"/>
    <property type="molecule type" value="Genomic_DNA"/>
</dbReference>
<evidence type="ECO:0000313" key="8">
    <source>
        <dbReference type="Proteomes" id="UP000730482"/>
    </source>
</evidence>
<dbReference type="SUPFAM" id="SSF117281">
    <property type="entry name" value="Kelch motif"/>
    <property type="match status" value="1"/>
</dbReference>
<keyword evidence="1" id="KW-0645">Protease</keyword>
<dbReference type="Gene3D" id="2.60.120.260">
    <property type="entry name" value="Galactose-binding domain-like"/>
    <property type="match status" value="1"/>
</dbReference>